<dbReference type="HAMAP" id="MF_00378">
    <property type="entry name" value="Exonuc_7_L"/>
    <property type="match status" value="1"/>
</dbReference>
<sequence>MKVEPILYGERKVYPVSAFNRGVASWLRRLPELWVEGEVTELRRNEAWATVFFTLKDPATGACLPATMQRRSFDALQLGLADGERVHVQGRAELYEAKGELAFRAAAIERLGSGDHLAALERLKQALAAEGLFRAERKRPLPRFPRAVGLLTGADAAARGDVLTGIRARFPPAHVVVAETRVQGAGSAERIVAALSALAAHPRVDVVIVARGGGSFEDLLPFSDERVVRAVAACPVPVVSAVGHEQDTPLCDLAADARASTPTAAARIVVPDAGELLASLQRSRTGLERSVRRLLERDRERLARQHDRLRAAPRLLLERRRAALDRSGARLQALSPRATLERGYAIVRHGDAAVRDAATVPAGAHVEVELARGALAALVEEVRR</sequence>
<dbReference type="GO" id="GO:0005737">
    <property type="term" value="C:cytoplasm"/>
    <property type="evidence" value="ECO:0007669"/>
    <property type="project" value="UniProtKB-SubCell"/>
</dbReference>
<gene>
    <name evidence="5" type="primary">xseA</name>
    <name evidence="9" type="ORF">Gocc_0371</name>
</gene>
<evidence type="ECO:0000256" key="1">
    <source>
        <dbReference type="ARBA" id="ARBA00022490"/>
    </source>
</evidence>
<dbReference type="NCBIfam" id="TIGR00237">
    <property type="entry name" value="xseA"/>
    <property type="match status" value="1"/>
</dbReference>
<dbReference type="CDD" id="cd04489">
    <property type="entry name" value="ExoVII_LU_OBF"/>
    <property type="match status" value="1"/>
</dbReference>
<dbReference type="InterPro" id="IPR025824">
    <property type="entry name" value="OB-fold_nuc-bd_dom"/>
</dbReference>
<dbReference type="InterPro" id="IPR003753">
    <property type="entry name" value="Exonuc_VII_L"/>
</dbReference>
<evidence type="ECO:0000259" key="8">
    <source>
        <dbReference type="Pfam" id="PF13742"/>
    </source>
</evidence>
<proteinExistence type="inferred from homology"/>
<evidence type="ECO:0000256" key="5">
    <source>
        <dbReference type="HAMAP-Rule" id="MF_00378"/>
    </source>
</evidence>
<keyword evidence="6" id="KW-0175">Coiled coil</keyword>
<dbReference type="Pfam" id="PF02601">
    <property type="entry name" value="Exonuc_VII_L"/>
    <property type="match status" value="1"/>
</dbReference>
<evidence type="ECO:0000256" key="3">
    <source>
        <dbReference type="ARBA" id="ARBA00022801"/>
    </source>
</evidence>
<dbReference type="Proteomes" id="UP000254134">
    <property type="component" value="Unassembled WGS sequence"/>
</dbReference>
<reference evidence="10" key="2">
    <citation type="journal article" date="2019" name="MicrobiologyOpen">
        <title>High-quality draft genome sequence of Gaiella occulta isolated from a 150 meter deep mineral water borehole and comparison with the genome sequences of other deep-branching lineages of the phylum Actinobacteria.</title>
        <authorList>
            <person name="Severino R."/>
            <person name="Froufe H.J.C."/>
            <person name="Barroso C."/>
            <person name="Albuquerque L."/>
            <person name="Lobo-da-Cunha A."/>
            <person name="da Costa M.S."/>
            <person name="Egas C."/>
        </authorList>
    </citation>
    <scope>NUCLEOTIDE SEQUENCE [LARGE SCALE GENOMIC DNA]</scope>
    <source>
        <strain evidence="10">F2-233</strain>
    </source>
</reference>
<protein>
    <recommendedName>
        <fullName evidence="5">Exodeoxyribonuclease 7 large subunit</fullName>
        <ecNumber evidence="5">3.1.11.6</ecNumber>
    </recommendedName>
    <alternativeName>
        <fullName evidence="5">Exodeoxyribonuclease VII large subunit</fullName>
        <shortName evidence="5">Exonuclease VII large subunit</shortName>
    </alternativeName>
</protein>
<feature type="coiled-coil region" evidence="6">
    <location>
        <begin position="277"/>
        <end position="312"/>
    </location>
</feature>
<evidence type="ECO:0000256" key="6">
    <source>
        <dbReference type="SAM" id="Coils"/>
    </source>
</evidence>
<dbReference type="RefSeq" id="WP_114794823.1">
    <property type="nucleotide sequence ID" value="NZ_QQZY01000001.1"/>
</dbReference>
<comment type="subcellular location">
    <subcellularLocation>
        <location evidence="5">Cytoplasm</location>
    </subcellularLocation>
</comment>
<keyword evidence="10" id="KW-1185">Reference proteome</keyword>
<keyword evidence="4 5" id="KW-0269">Exonuclease</keyword>
<keyword evidence="2 5" id="KW-0540">Nuclease</keyword>
<dbReference type="OrthoDB" id="9802795at2"/>
<comment type="catalytic activity">
    <reaction evidence="5">
        <text>Exonucleolytic cleavage in either 5'- to 3'- or 3'- to 5'-direction to yield nucleoside 5'-phosphates.</text>
        <dbReference type="EC" id="3.1.11.6"/>
    </reaction>
</comment>
<feature type="domain" description="Exonuclease VII large subunit C-terminal" evidence="7">
    <location>
        <begin position="132"/>
        <end position="332"/>
    </location>
</feature>
<evidence type="ECO:0000259" key="7">
    <source>
        <dbReference type="Pfam" id="PF02601"/>
    </source>
</evidence>
<dbReference type="AlphaFoldDB" id="A0A7M2Z255"/>
<name>A0A7M2Z255_9ACTN</name>
<dbReference type="PANTHER" id="PTHR30008:SF0">
    <property type="entry name" value="EXODEOXYRIBONUCLEASE 7 LARGE SUBUNIT"/>
    <property type="match status" value="1"/>
</dbReference>
<organism evidence="9 10">
    <name type="scientific">Gaiella occulta</name>
    <dbReference type="NCBI Taxonomy" id="1002870"/>
    <lineage>
        <taxon>Bacteria</taxon>
        <taxon>Bacillati</taxon>
        <taxon>Actinomycetota</taxon>
        <taxon>Thermoleophilia</taxon>
        <taxon>Gaiellales</taxon>
        <taxon>Gaiellaceae</taxon>
        <taxon>Gaiella</taxon>
    </lineage>
</organism>
<accession>A0A7M2Z255</accession>
<dbReference type="Pfam" id="PF13742">
    <property type="entry name" value="tRNA_anti_2"/>
    <property type="match status" value="1"/>
</dbReference>
<dbReference type="PANTHER" id="PTHR30008">
    <property type="entry name" value="EXODEOXYRIBONUCLEASE 7 LARGE SUBUNIT"/>
    <property type="match status" value="1"/>
</dbReference>
<feature type="domain" description="OB-fold nucleic acid binding" evidence="8">
    <location>
        <begin position="14"/>
        <end position="108"/>
    </location>
</feature>
<dbReference type="GO" id="GO:0009318">
    <property type="term" value="C:exodeoxyribonuclease VII complex"/>
    <property type="evidence" value="ECO:0007669"/>
    <property type="project" value="UniProtKB-UniRule"/>
</dbReference>
<keyword evidence="1 5" id="KW-0963">Cytoplasm</keyword>
<comment type="caution">
    <text evidence="9">The sequence shown here is derived from an EMBL/GenBank/DDBJ whole genome shotgun (WGS) entry which is preliminary data.</text>
</comment>
<evidence type="ECO:0000313" key="9">
    <source>
        <dbReference type="EMBL" id="RDI75952.1"/>
    </source>
</evidence>
<reference evidence="9 10" key="1">
    <citation type="submission" date="2018-07" db="EMBL/GenBank/DDBJ databases">
        <title>High-quality-draft genome sequence of Gaiella occulta.</title>
        <authorList>
            <person name="Severino R."/>
            <person name="Froufe H.J.C."/>
            <person name="Rainey F.A."/>
            <person name="Barroso C."/>
            <person name="Albuquerque L."/>
            <person name="Lobo-Da-Cunha A."/>
            <person name="Da Costa M.S."/>
            <person name="Egas C."/>
        </authorList>
    </citation>
    <scope>NUCLEOTIDE SEQUENCE [LARGE SCALE GENOMIC DNA]</scope>
    <source>
        <strain evidence="9 10">F2-233</strain>
    </source>
</reference>
<dbReference type="GO" id="GO:0003676">
    <property type="term" value="F:nucleic acid binding"/>
    <property type="evidence" value="ECO:0007669"/>
    <property type="project" value="InterPro"/>
</dbReference>
<comment type="subunit">
    <text evidence="5">Heterooligomer composed of large and small subunits.</text>
</comment>
<dbReference type="GO" id="GO:0008855">
    <property type="term" value="F:exodeoxyribonuclease VII activity"/>
    <property type="evidence" value="ECO:0007669"/>
    <property type="project" value="UniProtKB-UniRule"/>
</dbReference>
<dbReference type="EMBL" id="QQZY01000001">
    <property type="protein sequence ID" value="RDI75952.1"/>
    <property type="molecule type" value="Genomic_DNA"/>
</dbReference>
<evidence type="ECO:0000313" key="10">
    <source>
        <dbReference type="Proteomes" id="UP000254134"/>
    </source>
</evidence>
<comment type="function">
    <text evidence="5">Bidirectionally degrades single-stranded DNA into large acid-insoluble oligonucleotides, which are then degraded further into small acid-soluble oligonucleotides.</text>
</comment>
<dbReference type="EC" id="3.1.11.6" evidence="5"/>
<dbReference type="GO" id="GO:0006308">
    <property type="term" value="P:DNA catabolic process"/>
    <property type="evidence" value="ECO:0007669"/>
    <property type="project" value="UniProtKB-UniRule"/>
</dbReference>
<comment type="similarity">
    <text evidence="5">Belongs to the XseA family.</text>
</comment>
<dbReference type="InterPro" id="IPR020579">
    <property type="entry name" value="Exonuc_VII_lsu_C"/>
</dbReference>
<evidence type="ECO:0000256" key="4">
    <source>
        <dbReference type="ARBA" id="ARBA00022839"/>
    </source>
</evidence>
<evidence type="ECO:0000256" key="2">
    <source>
        <dbReference type="ARBA" id="ARBA00022722"/>
    </source>
</evidence>
<keyword evidence="3 5" id="KW-0378">Hydrolase</keyword>